<protein>
    <recommendedName>
        <fullName evidence="3">YheC/YheD family protein</fullName>
    </recommendedName>
</protein>
<evidence type="ECO:0000313" key="1">
    <source>
        <dbReference type="EMBL" id="OAB48167.1"/>
    </source>
</evidence>
<dbReference type="Gene3D" id="3.30.470.20">
    <property type="entry name" value="ATP-grasp fold, B domain"/>
    <property type="match status" value="1"/>
</dbReference>
<sequence>MSGRQLASKWLKTEALLRDPRVARYIPKMKSLTITNLQTMLRQYGVVVVKPDVGAGGNGILRVKYNAEGYMLTHGSRSFSYSRFAEMYSILLKMKKPRSYLIQQGIQLATIEGRPIDYRVKVVKEGKEWIFRSMVGRLAKPGLFVTNLCRGGTQLTCKEGLRRSLSHHISVNAKRQEMSKLTSVCTTIMEKRFPGITQLGFDYGIDMKGQIWIFEVNTRPQ</sequence>
<organism evidence="1 2">
    <name type="scientific">Paenibacillus antarcticus</name>
    <dbReference type="NCBI Taxonomy" id="253703"/>
    <lineage>
        <taxon>Bacteria</taxon>
        <taxon>Bacillati</taxon>
        <taxon>Bacillota</taxon>
        <taxon>Bacilli</taxon>
        <taxon>Bacillales</taxon>
        <taxon>Paenibacillaceae</taxon>
        <taxon>Paenibacillus</taxon>
    </lineage>
</organism>
<dbReference type="Proteomes" id="UP000077355">
    <property type="component" value="Unassembled WGS sequence"/>
</dbReference>
<evidence type="ECO:0000313" key="2">
    <source>
        <dbReference type="Proteomes" id="UP000077355"/>
    </source>
</evidence>
<comment type="caution">
    <text evidence="1">The sequence shown here is derived from an EMBL/GenBank/DDBJ whole genome shotgun (WGS) entry which is preliminary data.</text>
</comment>
<dbReference type="SUPFAM" id="SSF56059">
    <property type="entry name" value="Glutathione synthetase ATP-binding domain-like"/>
    <property type="match status" value="1"/>
</dbReference>
<proteinExistence type="predicted"/>
<dbReference type="EMBL" id="LVJI01000001">
    <property type="protein sequence ID" value="OAB48167.1"/>
    <property type="molecule type" value="Genomic_DNA"/>
</dbReference>
<keyword evidence="2" id="KW-1185">Reference proteome</keyword>
<name>A0A168QT26_9BACL</name>
<dbReference type="InterPro" id="IPR026838">
    <property type="entry name" value="YheC/D"/>
</dbReference>
<dbReference type="Pfam" id="PF14398">
    <property type="entry name" value="ATPgrasp_YheCD"/>
    <property type="match status" value="1"/>
</dbReference>
<reference evidence="1 2" key="1">
    <citation type="submission" date="2016-03" db="EMBL/GenBank/DDBJ databases">
        <title>Draft genome sequence of Paenibacillus antarcticus CECT 5836.</title>
        <authorList>
            <person name="Shin S.-K."/>
            <person name="Yi H."/>
        </authorList>
    </citation>
    <scope>NUCLEOTIDE SEQUENCE [LARGE SCALE GENOMIC DNA]</scope>
    <source>
        <strain evidence="1 2">CECT 5836</strain>
    </source>
</reference>
<dbReference type="RefSeq" id="WP_068645811.1">
    <property type="nucleotide sequence ID" value="NZ_CP043611.1"/>
</dbReference>
<dbReference type="AlphaFoldDB" id="A0A168QT26"/>
<accession>A0A168QT26</accession>
<evidence type="ECO:0008006" key="3">
    <source>
        <dbReference type="Google" id="ProtNLM"/>
    </source>
</evidence>
<dbReference type="OrthoDB" id="7869153at2"/>
<gene>
    <name evidence="1" type="ORF">PBAT_00565</name>
</gene>